<gene>
    <name evidence="3" type="ORF">OIE73_26440</name>
</gene>
<evidence type="ECO:0000313" key="4">
    <source>
        <dbReference type="Proteomes" id="UP001335325"/>
    </source>
</evidence>
<feature type="region of interest" description="Disordered" evidence="1">
    <location>
        <begin position="664"/>
        <end position="705"/>
    </location>
</feature>
<protein>
    <submittedName>
        <fullName evidence="3">CHAT domain-containing protein</fullName>
    </submittedName>
</protein>
<dbReference type="InterPro" id="IPR024983">
    <property type="entry name" value="CHAT_dom"/>
</dbReference>
<dbReference type="RefSeq" id="WP_326754745.1">
    <property type="nucleotide sequence ID" value="NZ_CP109134.1"/>
</dbReference>
<sequence>MTEDTRTPVDRLRERVDRYRRDGDPMTVLAPEALAEAEAAWQAQPMEDRPDGTTSVDPYTVYVIGLLHWCRHLALPEGQKEDDLRQALRLFAPFAESAPHVLPLRAQDLLGGRGDDVEDLLADLRRRIDLYRAHGDPSGLSGAEGPDVAGRLARTAYTGSGLPFLVAHTIALFHWCRHLAVSDADAAAASLDVAMGMFREFGATRSSWLPEELWSLAGTDPAAARAAHRAMLSLSWISDPATADRAIGLLGRAAAGLPAGHPSRGVLLAKQGVAHQIRFGLTGDPADIDRAVEAGRLGHAAVPETHLDRPRYTSNLANAFRARTELADEPDPADIAAAVELAEEAVRLLTPEYEYQGQILGNLASALAVRYLHGADPADLDRAVDIGRRALAVLQGNPERYGTLHTLSRALSERFELRGGRSDLDEASRYAEQAIAEGQGKPRADLGELYRQLGWIRWLGYQDGHDLTDLDAALDAGRSARAATPPEHPQYTRRLVMPWAFAGARFRHTDALEDMDAALVEGRAVVARADRFGTGNAGMSAAEVRRSVGLFLSVRFDRTGDLDSLEEAIALYRSAVAEEHGPALLRNLGTSVRDRARVTSTSADWREAVGYGRAAVAAAPEGHPDRAESLSQLSATLRERYEANGDAADLDEAVAVAREAVRTADDPAAGADRLQDAESASHRTSAGPDMLPLPPDPTERSAASGGALGHLSSALLLRFRRLGDPADLDGAVSYGRLALDRAAPDAGSYPALLGTLVGALGTRYGERGAGADLDEAIDLGQRAADLTPPGSAARAVRLSNLSRVLHERYGRTRDPEDLDRAADMAEAAAAELPVEHAQRAIVLIGLAQCLHERFGRDHDPADAARSIEVAARAVAATGPGHPMHTGCLSNLGVFRVARASAEEDAAVAEADLAEAVRVYREGLRVAADDVPERFALLANLGEALWRGYVVSGDRSRAEEAVACWRQVAEHPAASAWPRLACARKWGDTAAELAEEPSSVLDAYTTAVAQLPVLAWHGLGRGDRERLLTRTRGLAADAAAAAVAAGRPDRALELLEQGRGVIWSQLLDVRSDLTALREAAPDLAAELDRVRHELDSPADTLLGEPVPVPADHRMALADRWDTLVRQARSVPGFESFLRPLSAPALCETVGDGPVLVINVSGRRCDALLVTADGVRSVPLPGLSDEESARRANAYLAALREFARGRRGLTEQVALEQAVDELLRWLWDTVTAPVLDALGVTGPAEDRPRLWWYPTGALTLLPLHAAGHHGEGAGRTVLDRVVSSYAPTLRVLGRGRADEPVDGDARLLLVALADLPELPALPGVREETAALTALLPGRCTTLDGRRATREAVAEALPRHAWVHFSCHGGQDLADPSRGGVHLHDGMLTVEELASARHTAQGELAFLSACQTALGGVHHLDEAITLTSALQHAGWRHVVGTLWSVGDAAATAITTATYRRLVRDGGIDADAVARALHGATLAMRDSLPQRPSRWAPFVHVGP</sequence>
<evidence type="ECO:0000259" key="2">
    <source>
        <dbReference type="Pfam" id="PF12770"/>
    </source>
</evidence>
<evidence type="ECO:0000256" key="1">
    <source>
        <dbReference type="SAM" id="MobiDB-lite"/>
    </source>
</evidence>
<dbReference type="GeneID" id="91546185"/>
<reference evidence="3 4" key="1">
    <citation type="submission" date="2022-10" db="EMBL/GenBank/DDBJ databases">
        <title>The complete genomes of actinobacterial strains from the NBC collection.</title>
        <authorList>
            <person name="Joergensen T.S."/>
            <person name="Alvarez Arevalo M."/>
            <person name="Sterndorff E.B."/>
            <person name="Faurdal D."/>
            <person name="Vuksanovic O."/>
            <person name="Mourched A.-S."/>
            <person name="Charusanti P."/>
            <person name="Shaw S."/>
            <person name="Blin K."/>
            <person name="Weber T."/>
        </authorList>
    </citation>
    <scope>NUCLEOTIDE SEQUENCE [LARGE SCALE GENOMIC DNA]</scope>
    <source>
        <strain evidence="3 4">NBC 01753</strain>
    </source>
</reference>
<organism evidence="3 4">
    <name type="scientific">Streptomyces hirsutus</name>
    <dbReference type="NCBI Taxonomy" id="35620"/>
    <lineage>
        <taxon>Bacteria</taxon>
        <taxon>Bacillati</taxon>
        <taxon>Actinomycetota</taxon>
        <taxon>Actinomycetes</taxon>
        <taxon>Kitasatosporales</taxon>
        <taxon>Streptomycetaceae</taxon>
        <taxon>Streptomyces</taxon>
    </lineage>
</organism>
<dbReference type="EMBL" id="CP109134">
    <property type="protein sequence ID" value="WSD08923.1"/>
    <property type="molecule type" value="Genomic_DNA"/>
</dbReference>
<dbReference type="Gene3D" id="1.25.40.10">
    <property type="entry name" value="Tetratricopeptide repeat domain"/>
    <property type="match status" value="2"/>
</dbReference>
<feature type="domain" description="CHAT" evidence="2">
    <location>
        <begin position="1219"/>
        <end position="1498"/>
    </location>
</feature>
<dbReference type="InterPro" id="IPR011990">
    <property type="entry name" value="TPR-like_helical_dom_sf"/>
</dbReference>
<evidence type="ECO:0000313" key="3">
    <source>
        <dbReference type="EMBL" id="WSD08923.1"/>
    </source>
</evidence>
<dbReference type="Pfam" id="PF12770">
    <property type="entry name" value="CHAT"/>
    <property type="match status" value="1"/>
</dbReference>
<name>A0ABZ1GRV7_9ACTN</name>
<accession>A0ABZ1GRV7</accession>
<proteinExistence type="predicted"/>
<keyword evidence="4" id="KW-1185">Reference proteome</keyword>
<dbReference type="Proteomes" id="UP001335325">
    <property type="component" value="Chromosome"/>
</dbReference>